<keyword evidence="1" id="KW-0805">Transcription regulation</keyword>
<keyword evidence="2" id="KW-0238">DNA-binding</keyword>
<dbReference type="CDD" id="cd01392">
    <property type="entry name" value="HTH_LacI"/>
    <property type="match status" value="1"/>
</dbReference>
<dbReference type="PANTHER" id="PTHR30146:SF154">
    <property type="entry name" value="TRANSCRIPTION REGULATOR, MEMBER OF GALR FAMILY"/>
    <property type="match status" value="1"/>
</dbReference>
<accession>A0A3N9P905</accession>
<dbReference type="PANTHER" id="PTHR30146">
    <property type="entry name" value="LACI-RELATED TRANSCRIPTIONAL REPRESSOR"/>
    <property type="match status" value="1"/>
</dbReference>
<evidence type="ECO:0000256" key="3">
    <source>
        <dbReference type="ARBA" id="ARBA00023163"/>
    </source>
</evidence>
<evidence type="ECO:0000256" key="1">
    <source>
        <dbReference type="ARBA" id="ARBA00023015"/>
    </source>
</evidence>
<dbReference type="SUPFAM" id="SSF47413">
    <property type="entry name" value="lambda repressor-like DNA-binding domains"/>
    <property type="match status" value="1"/>
</dbReference>
<dbReference type="CDD" id="cd01542">
    <property type="entry name" value="PBP1_TreR-like"/>
    <property type="match status" value="1"/>
</dbReference>
<dbReference type="EMBL" id="RQPI01000002">
    <property type="protein sequence ID" value="RQW12753.1"/>
    <property type="molecule type" value="Genomic_DNA"/>
</dbReference>
<dbReference type="Proteomes" id="UP000282529">
    <property type="component" value="Unassembled WGS sequence"/>
</dbReference>
<comment type="caution">
    <text evidence="6">The sequence shown here is derived from an EMBL/GenBank/DDBJ whole genome shotgun (WGS) entry which is preliminary data.</text>
</comment>
<name>A0A3N9P905_9BACL</name>
<dbReference type="SMART" id="SM00354">
    <property type="entry name" value="HTH_LACI"/>
    <property type="match status" value="1"/>
</dbReference>
<gene>
    <name evidence="6" type="ORF">EH198_06820</name>
</gene>
<dbReference type="Pfam" id="PF00356">
    <property type="entry name" value="LacI"/>
    <property type="match status" value="1"/>
</dbReference>
<dbReference type="PROSITE" id="PS50932">
    <property type="entry name" value="HTH_LACI_2"/>
    <property type="match status" value="1"/>
</dbReference>
<dbReference type="PROSITE" id="PS50943">
    <property type="entry name" value="HTH_CROC1"/>
    <property type="match status" value="1"/>
</dbReference>
<dbReference type="GO" id="GO:0000976">
    <property type="term" value="F:transcription cis-regulatory region binding"/>
    <property type="evidence" value="ECO:0007669"/>
    <property type="project" value="TreeGrafter"/>
</dbReference>
<evidence type="ECO:0000259" key="5">
    <source>
        <dbReference type="PROSITE" id="PS50943"/>
    </source>
</evidence>
<dbReference type="AlphaFoldDB" id="A0A3N9P905"/>
<dbReference type="Pfam" id="PF13377">
    <property type="entry name" value="Peripla_BP_3"/>
    <property type="match status" value="1"/>
</dbReference>
<dbReference type="InterPro" id="IPR028082">
    <property type="entry name" value="Peripla_BP_I"/>
</dbReference>
<dbReference type="InterPro" id="IPR010982">
    <property type="entry name" value="Lambda_DNA-bd_dom_sf"/>
</dbReference>
<protein>
    <submittedName>
        <fullName evidence="6">LacI family transcriptional regulator</fullName>
    </submittedName>
</protein>
<feature type="domain" description="HTH lacI-type" evidence="4">
    <location>
        <begin position="2"/>
        <end position="55"/>
    </location>
</feature>
<evidence type="ECO:0000313" key="6">
    <source>
        <dbReference type="EMBL" id="RQW12753.1"/>
    </source>
</evidence>
<sequence>MVTISDIARLSGVAKSTVSRYLNGGSVGSDTRIKIEKIIRETSYIPNSFAQSLKTKRPNIIGTVVPRLDSYASSRTLMGIDEQLRTQDYEMLILNSNRDPRREVENLYSLARQKVAGIILLATEIGPEHTAAFRELQVPILLVGQQYSGIYSLIHDDERSAYDLCRLVLNKGHRRIAFLGVSERDQAVGVGRKIGFIKAVSEYKDANAICYETGFGIEEAQIKAEEIIRQNRPTAWVCATDNIALGVMKAAHNLGFRVPDDFSVAGFGDYEIAGIMHPGLTTVKFFYQETGRMAASCMMKLVNGQPVERVMHSQYKIIERESLDIPFVL</sequence>
<dbReference type="GO" id="GO:0003700">
    <property type="term" value="F:DNA-binding transcription factor activity"/>
    <property type="evidence" value="ECO:0007669"/>
    <property type="project" value="TreeGrafter"/>
</dbReference>
<proteinExistence type="predicted"/>
<dbReference type="OrthoDB" id="3180992at2"/>
<reference evidence="6 7" key="1">
    <citation type="submission" date="2018-11" db="EMBL/GenBank/DDBJ databases">
        <title>Genome sequence of strain 7197.</title>
        <authorList>
            <person name="Gao J."/>
            <person name="Sun J."/>
        </authorList>
    </citation>
    <scope>NUCLEOTIDE SEQUENCE [LARGE SCALE GENOMIC DNA]</scope>
    <source>
        <strain evidence="6 7">7197</strain>
    </source>
</reference>
<dbReference type="InterPro" id="IPR001387">
    <property type="entry name" value="Cro/C1-type_HTH"/>
</dbReference>
<dbReference type="Gene3D" id="3.40.50.2300">
    <property type="match status" value="2"/>
</dbReference>
<dbReference type="SUPFAM" id="SSF53822">
    <property type="entry name" value="Periplasmic binding protein-like I"/>
    <property type="match status" value="1"/>
</dbReference>
<keyword evidence="7" id="KW-1185">Reference proteome</keyword>
<dbReference type="RefSeq" id="WP_124694790.1">
    <property type="nucleotide sequence ID" value="NZ_JBHUFE010000008.1"/>
</dbReference>
<evidence type="ECO:0000256" key="2">
    <source>
        <dbReference type="ARBA" id="ARBA00023125"/>
    </source>
</evidence>
<dbReference type="Gene3D" id="1.10.260.40">
    <property type="entry name" value="lambda repressor-like DNA-binding domains"/>
    <property type="match status" value="1"/>
</dbReference>
<dbReference type="InterPro" id="IPR046335">
    <property type="entry name" value="LacI/GalR-like_sensor"/>
</dbReference>
<organism evidence="6 7">
    <name type="scientific">Paenibacillus rhizophilus</name>
    <dbReference type="NCBI Taxonomy" id="1850366"/>
    <lineage>
        <taxon>Bacteria</taxon>
        <taxon>Bacillati</taxon>
        <taxon>Bacillota</taxon>
        <taxon>Bacilli</taxon>
        <taxon>Bacillales</taxon>
        <taxon>Paenibacillaceae</taxon>
        <taxon>Paenibacillus</taxon>
    </lineage>
</organism>
<dbReference type="InterPro" id="IPR000843">
    <property type="entry name" value="HTH_LacI"/>
</dbReference>
<keyword evidence="3" id="KW-0804">Transcription</keyword>
<evidence type="ECO:0000313" key="7">
    <source>
        <dbReference type="Proteomes" id="UP000282529"/>
    </source>
</evidence>
<feature type="domain" description="HTH cro/C1-type" evidence="5">
    <location>
        <begin position="3"/>
        <end position="45"/>
    </location>
</feature>
<evidence type="ECO:0000259" key="4">
    <source>
        <dbReference type="PROSITE" id="PS50932"/>
    </source>
</evidence>